<dbReference type="InterPro" id="IPR010982">
    <property type="entry name" value="Lambda_DNA-bd_dom_sf"/>
</dbReference>
<dbReference type="GO" id="GO:0005829">
    <property type="term" value="C:cytosol"/>
    <property type="evidence" value="ECO:0007669"/>
    <property type="project" value="TreeGrafter"/>
</dbReference>
<evidence type="ECO:0000313" key="4">
    <source>
        <dbReference type="Proteomes" id="UP000319103"/>
    </source>
</evidence>
<organism evidence="3 4">
    <name type="scientific">Kitasatospora acidiphila</name>
    <dbReference type="NCBI Taxonomy" id="2567942"/>
    <lineage>
        <taxon>Bacteria</taxon>
        <taxon>Bacillati</taxon>
        <taxon>Actinomycetota</taxon>
        <taxon>Actinomycetes</taxon>
        <taxon>Kitasatosporales</taxon>
        <taxon>Streptomycetaceae</taxon>
        <taxon>Kitasatospora</taxon>
    </lineage>
</organism>
<evidence type="ECO:0000256" key="1">
    <source>
        <dbReference type="ARBA" id="ARBA00023125"/>
    </source>
</evidence>
<gene>
    <name evidence="3" type="ORF">E6W39_24090</name>
</gene>
<dbReference type="Pfam" id="PF13560">
    <property type="entry name" value="HTH_31"/>
    <property type="match status" value="1"/>
</dbReference>
<dbReference type="OrthoDB" id="3504495at2"/>
<dbReference type="SMART" id="SM00530">
    <property type="entry name" value="HTH_XRE"/>
    <property type="match status" value="1"/>
</dbReference>
<sequence length="400" mass="44011">MVAPDLPIGDRIRHYRQTRGNRRQDVIAGLVGITPDYLSQIERGLKTPTVQVLHAIAKELGVPTAALLSEAALPAAAPADSSEPAISRALMGYGPPRSTDPTPLPILRERVEQAWRSWQTSPTRFTDAAVTLPDLIADVEHTVRAHRSEPAPHRDALRCAADLYFLLRSYLRRTGRVDLSLMAADRAVRAAEDADDPLRIAAAQWNLGHVLLAADEAEGAEQVATRAAADLAPRVAAHDAESDAMAGALKLVTVVAATRRRDWWTARDRLNETRDIARRTGEGNVMWTVYGPTNVELHRVSIEMEAGEAGEALRMADAIDTSELPSREREFTFTLEVARCYDLRREDASVLLSLLELEQLAPEDLARQPLARDMLLGLVRRARAMHARQAEALAVRLGLL</sequence>
<reference evidence="3 4" key="1">
    <citation type="submission" date="2019-06" db="EMBL/GenBank/DDBJ databases">
        <title>Description of Kitasatospora acidophila sp. nov. isolated from pine grove soil, and reclassification of Streptomyces novaecaesareae to Kitasatospora novaeceasareae comb. nov.</title>
        <authorList>
            <person name="Kim M.J."/>
        </authorList>
    </citation>
    <scope>NUCLEOTIDE SEQUENCE [LARGE SCALE GENOMIC DNA]</scope>
    <source>
        <strain evidence="3 4">MMS16-CNU292</strain>
    </source>
</reference>
<dbReference type="GO" id="GO:0003677">
    <property type="term" value="F:DNA binding"/>
    <property type="evidence" value="ECO:0007669"/>
    <property type="project" value="UniProtKB-KW"/>
</dbReference>
<dbReference type="SUPFAM" id="SSF47413">
    <property type="entry name" value="lambda repressor-like DNA-binding domains"/>
    <property type="match status" value="1"/>
</dbReference>
<name>A0A540W6T7_9ACTN</name>
<dbReference type="CDD" id="cd00093">
    <property type="entry name" value="HTH_XRE"/>
    <property type="match status" value="1"/>
</dbReference>
<dbReference type="PROSITE" id="PS50943">
    <property type="entry name" value="HTH_CROC1"/>
    <property type="match status" value="1"/>
</dbReference>
<dbReference type="Gene3D" id="1.10.260.40">
    <property type="entry name" value="lambda repressor-like DNA-binding domains"/>
    <property type="match status" value="1"/>
</dbReference>
<dbReference type="GO" id="GO:0003700">
    <property type="term" value="F:DNA-binding transcription factor activity"/>
    <property type="evidence" value="ECO:0007669"/>
    <property type="project" value="TreeGrafter"/>
</dbReference>
<accession>A0A540W6T7</accession>
<dbReference type="PANTHER" id="PTHR46797">
    <property type="entry name" value="HTH-TYPE TRANSCRIPTIONAL REGULATOR"/>
    <property type="match status" value="1"/>
</dbReference>
<keyword evidence="4" id="KW-1185">Reference proteome</keyword>
<dbReference type="InterPro" id="IPR001387">
    <property type="entry name" value="Cro/C1-type_HTH"/>
</dbReference>
<dbReference type="InterPro" id="IPR050807">
    <property type="entry name" value="TransReg_Diox_bact_type"/>
</dbReference>
<protein>
    <submittedName>
        <fullName evidence="3">Helix-turn-helix transcriptional regulator</fullName>
    </submittedName>
</protein>
<dbReference type="Proteomes" id="UP000319103">
    <property type="component" value="Unassembled WGS sequence"/>
</dbReference>
<dbReference type="EMBL" id="VIGB01000003">
    <property type="protein sequence ID" value="TQF04738.1"/>
    <property type="molecule type" value="Genomic_DNA"/>
</dbReference>
<dbReference type="AlphaFoldDB" id="A0A540W6T7"/>
<evidence type="ECO:0000313" key="3">
    <source>
        <dbReference type="EMBL" id="TQF04738.1"/>
    </source>
</evidence>
<feature type="domain" description="HTH cro/C1-type" evidence="2">
    <location>
        <begin position="12"/>
        <end position="67"/>
    </location>
</feature>
<comment type="caution">
    <text evidence="3">The sequence shown here is derived from an EMBL/GenBank/DDBJ whole genome shotgun (WGS) entry which is preliminary data.</text>
</comment>
<dbReference type="RefSeq" id="WP_141635293.1">
    <property type="nucleotide sequence ID" value="NZ_VIGB01000003.1"/>
</dbReference>
<dbReference type="PANTHER" id="PTHR46797:SF1">
    <property type="entry name" value="METHYLPHOSPHONATE SYNTHASE"/>
    <property type="match status" value="1"/>
</dbReference>
<proteinExistence type="predicted"/>
<evidence type="ECO:0000259" key="2">
    <source>
        <dbReference type="PROSITE" id="PS50943"/>
    </source>
</evidence>
<keyword evidence="1" id="KW-0238">DNA-binding</keyword>